<reference evidence="3" key="1">
    <citation type="submission" date="2017-03" db="EMBL/GenBank/DDBJ databases">
        <authorList>
            <consortium name="AG Boll"/>
        </authorList>
    </citation>
    <scope>NUCLEOTIDE SEQUENCE [LARGE SCALE GENOMIC DNA]</scope>
    <source>
        <strain evidence="3">Chol</strain>
    </source>
</reference>
<keyword evidence="1" id="KW-0472">Membrane</keyword>
<name>A0A7Z7HRB8_9PROT</name>
<gene>
    <name evidence="3" type="ORF">SDENCHOL_20315</name>
</gene>
<keyword evidence="1" id="KW-1133">Transmembrane helix</keyword>
<dbReference type="AlphaFoldDB" id="A0A7Z7HRB8"/>
<organism evidence="3 4">
    <name type="scientific">Sterolibacterium denitrificans</name>
    <dbReference type="NCBI Taxonomy" id="157592"/>
    <lineage>
        <taxon>Bacteria</taxon>
        <taxon>Pseudomonadati</taxon>
        <taxon>Pseudomonadota</taxon>
        <taxon>Betaproteobacteria</taxon>
        <taxon>Nitrosomonadales</taxon>
        <taxon>Sterolibacteriaceae</taxon>
        <taxon>Sterolibacterium</taxon>
    </lineage>
</organism>
<evidence type="ECO:0000256" key="1">
    <source>
        <dbReference type="SAM" id="Phobius"/>
    </source>
</evidence>
<evidence type="ECO:0000313" key="3">
    <source>
        <dbReference type="EMBL" id="SMB27175.1"/>
    </source>
</evidence>
<evidence type="ECO:0000259" key="2">
    <source>
        <dbReference type="Pfam" id="PF19658"/>
    </source>
</evidence>
<evidence type="ECO:0000313" key="4">
    <source>
        <dbReference type="Proteomes" id="UP000242886"/>
    </source>
</evidence>
<protein>
    <recommendedName>
        <fullName evidence="2">DUF6161 domain-containing protein</fullName>
    </recommendedName>
</protein>
<accession>A0A7Z7HRB8</accession>
<dbReference type="Pfam" id="PF19658">
    <property type="entry name" value="DUF6161"/>
    <property type="match status" value="1"/>
</dbReference>
<dbReference type="Proteomes" id="UP000242886">
    <property type="component" value="Chromosome SDENCHOL"/>
</dbReference>
<keyword evidence="4" id="KW-1185">Reference proteome</keyword>
<dbReference type="RefSeq" id="WP_154716831.1">
    <property type="nucleotide sequence ID" value="NZ_LT837803.1"/>
</dbReference>
<dbReference type="EMBL" id="LT837803">
    <property type="protein sequence ID" value="SMB27175.1"/>
    <property type="molecule type" value="Genomic_DNA"/>
</dbReference>
<feature type="transmembrane region" description="Helical" evidence="1">
    <location>
        <begin position="328"/>
        <end position="350"/>
    </location>
</feature>
<proteinExistence type="predicted"/>
<dbReference type="InterPro" id="IPR046159">
    <property type="entry name" value="DUF6161"/>
</dbReference>
<feature type="transmembrane region" description="Helical" evidence="1">
    <location>
        <begin position="267"/>
        <end position="287"/>
    </location>
</feature>
<feature type="domain" description="DUF6161" evidence="2">
    <location>
        <begin position="183"/>
        <end position="407"/>
    </location>
</feature>
<keyword evidence="1" id="KW-0812">Transmembrane</keyword>
<sequence>MGESTAQPYFTADFGEHGGRFNWSSHEEITQWVSKLQNDWMWVRNQQHNPTNNAWQAIANGFNAPIQALNHASNYKRQNQEQQAQSQLSSARSSLETFIRTNPWLLPDTPRRLFIERLRDSGQPLEAALIVANWMAQDFNNGAPIRQSINALLTWELYERGIKDRMKTENAALKRLAGDMQSTLTQFQESEHTQIERFDQLHSELTEQKDGQQTTFDAAQTQRDTQWQEKLSVVQKELDQLKSTYDQHMALAAPVAYWESKRTRHKWLAIVSFVALLICMLLVGWFLHAELKTGLNMALEVKASTNVQAATQPATTPVLVQGALQSAATWQLGAFLLMATLGFWFIRLLVRIFLSNLHLENDAAERCTMAKTYLALLRNGDLPKDDSIGTILAALFRPTGDGIVKDEGLPPTAMEWMTRLGGK</sequence>